<sequence>MAAIAMVAAEPAGDARALGDIGDRAGRLGVEIAGVAGLISDVSAISRQQALQADAAKAAAAEMNAAAAQLGDGMARTRETAADARHVLDDSTTAVSGVVERTGTTMTQLTEGALGIRSTLEDISGTLRGVEKASSAIAQIARETKLLALNASVEAARAGDAGRGFAIIANAVKGLADQIHDFSGQTVTHLAELGVALGDLREQAGANAEAAQQAMQDAELARSATATLSALVESFDRLVADIDALAEPVERSISGFETMQGELSALAEGAATCRQHLDEAEAGTQTILGISEDFMLFLVEAGVETADAPFIALAQSKAQEVAAIFTEAVKRGEITLSDLFDTNYREVPGTNPQQVVTRFTDFTDRVLPAVQEPVLAFDRRIAFCATVDRNGYLPTHNRIYSQPQGDDPVWNAAHCRNRRIFNDRTGLSAGRSTKPFLLQTYRRDMGGGEYVLMKDCSAPIMVNSRHWGGVRVAYRV</sequence>
<evidence type="ECO:0000256" key="1">
    <source>
        <dbReference type="ARBA" id="ARBA00023224"/>
    </source>
</evidence>
<keyword evidence="5" id="KW-1185">Reference proteome</keyword>
<dbReference type="InterPro" id="IPR004089">
    <property type="entry name" value="MCPsignal_dom"/>
</dbReference>
<dbReference type="Proteomes" id="UP001597521">
    <property type="component" value="Unassembled WGS sequence"/>
</dbReference>
<accession>A0ABW5QJC5</accession>
<dbReference type="PANTHER" id="PTHR32089">
    <property type="entry name" value="METHYL-ACCEPTING CHEMOTAXIS PROTEIN MCPB"/>
    <property type="match status" value="1"/>
</dbReference>
<evidence type="ECO:0000313" key="5">
    <source>
        <dbReference type="Proteomes" id="UP001597521"/>
    </source>
</evidence>
<keyword evidence="1 2" id="KW-0807">Transducer</keyword>
<dbReference type="SUPFAM" id="SSF58104">
    <property type="entry name" value="Methyl-accepting chemotaxis protein (MCP) signaling domain"/>
    <property type="match status" value="1"/>
</dbReference>
<evidence type="ECO:0000259" key="3">
    <source>
        <dbReference type="PROSITE" id="PS50111"/>
    </source>
</evidence>
<dbReference type="PROSITE" id="PS50111">
    <property type="entry name" value="CHEMOTAXIS_TRANSDUC_2"/>
    <property type="match status" value="1"/>
</dbReference>
<proteinExistence type="predicted"/>
<name>A0ABW5QJC5_9HYPH</name>
<evidence type="ECO:0000256" key="2">
    <source>
        <dbReference type="PROSITE-ProRule" id="PRU00284"/>
    </source>
</evidence>
<gene>
    <name evidence="4" type="ORF">ACFSX5_08260</name>
</gene>
<dbReference type="SMART" id="SM00283">
    <property type="entry name" value="MA"/>
    <property type="match status" value="1"/>
</dbReference>
<reference evidence="5" key="1">
    <citation type="journal article" date="2019" name="Int. J. Syst. Evol. Microbiol.">
        <title>The Global Catalogue of Microorganisms (GCM) 10K type strain sequencing project: providing services to taxonomists for standard genome sequencing and annotation.</title>
        <authorList>
            <consortium name="The Broad Institute Genomics Platform"/>
            <consortium name="The Broad Institute Genome Sequencing Center for Infectious Disease"/>
            <person name="Wu L."/>
            <person name="Ma J."/>
        </authorList>
    </citation>
    <scope>NUCLEOTIDE SEQUENCE [LARGE SCALE GENOMIC DNA]</scope>
    <source>
        <strain evidence="5">CCM 7427</strain>
    </source>
</reference>
<evidence type="ECO:0000313" key="4">
    <source>
        <dbReference type="EMBL" id="MFD2647780.1"/>
    </source>
</evidence>
<dbReference type="Gene3D" id="1.10.287.950">
    <property type="entry name" value="Methyl-accepting chemotaxis protein"/>
    <property type="match status" value="1"/>
</dbReference>
<organism evidence="4 5">
    <name type="scientific">Devosia albogilva</name>
    <dbReference type="NCBI Taxonomy" id="429726"/>
    <lineage>
        <taxon>Bacteria</taxon>
        <taxon>Pseudomonadati</taxon>
        <taxon>Pseudomonadota</taxon>
        <taxon>Alphaproteobacteria</taxon>
        <taxon>Hyphomicrobiales</taxon>
        <taxon>Devosiaceae</taxon>
        <taxon>Devosia</taxon>
    </lineage>
</organism>
<dbReference type="RefSeq" id="WP_386832797.1">
    <property type="nucleotide sequence ID" value="NZ_JBHUNP010000001.1"/>
</dbReference>
<dbReference type="PANTHER" id="PTHR32089:SF112">
    <property type="entry name" value="LYSOZYME-LIKE PROTEIN-RELATED"/>
    <property type="match status" value="1"/>
</dbReference>
<dbReference type="EMBL" id="JBHUNP010000001">
    <property type="protein sequence ID" value="MFD2647780.1"/>
    <property type="molecule type" value="Genomic_DNA"/>
</dbReference>
<feature type="domain" description="Methyl-accepting transducer" evidence="3">
    <location>
        <begin position="24"/>
        <end position="278"/>
    </location>
</feature>
<protein>
    <submittedName>
        <fullName evidence="4">Methyl-accepting chemotaxis protein</fullName>
    </submittedName>
</protein>
<comment type="caution">
    <text evidence="4">The sequence shown here is derived from an EMBL/GenBank/DDBJ whole genome shotgun (WGS) entry which is preliminary data.</text>
</comment>
<dbReference type="Pfam" id="PF00015">
    <property type="entry name" value="MCPsignal"/>
    <property type="match status" value="1"/>
</dbReference>